<sequence length="115" mass="13678">MSFVPNGMITSFMLPITNRESPSLTTAKILEKKEDPYLSQTNPVQRKRHHVLRTKWSDYIFHVAYTNRAIPHLSLQRESWKKRRSEFCPYSSHKVLVRRCISRFKILSFNNVNKI</sequence>
<dbReference type="Proteomes" id="UP001054837">
    <property type="component" value="Unassembled WGS sequence"/>
</dbReference>
<organism evidence="1 2">
    <name type="scientific">Caerostris darwini</name>
    <dbReference type="NCBI Taxonomy" id="1538125"/>
    <lineage>
        <taxon>Eukaryota</taxon>
        <taxon>Metazoa</taxon>
        <taxon>Ecdysozoa</taxon>
        <taxon>Arthropoda</taxon>
        <taxon>Chelicerata</taxon>
        <taxon>Arachnida</taxon>
        <taxon>Araneae</taxon>
        <taxon>Araneomorphae</taxon>
        <taxon>Entelegynae</taxon>
        <taxon>Araneoidea</taxon>
        <taxon>Araneidae</taxon>
        <taxon>Caerostris</taxon>
    </lineage>
</organism>
<gene>
    <name evidence="1" type="ORF">CDAR_470991</name>
</gene>
<accession>A0AAV4W887</accession>
<evidence type="ECO:0008006" key="3">
    <source>
        <dbReference type="Google" id="ProtNLM"/>
    </source>
</evidence>
<evidence type="ECO:0000313" key="2">
    <source>
        <dbReference type="Proteomes" id="UP001054837"/>
    </source>
</evidence>
<keyword evidence="2" id="KW-1185">Reference proteome</keyword>
<dbReference type="EMBL" id="BPLQ01014300">
    <property type="protein sequence ID" value="GIY78996.1"/>
    <property type="molecule type" value="Genomic_DNA"/>
</dbReference>
<proteinExistence type="predicted"/>
<evidence type="ECO:0000313" key="1">
    <source>
        <dbReference type="EMBL" id="GIY78996.1"/>
    </source>
</evidence>
<name>A0AAV4W887_9ARAC</name>
<reference evidence="1 2" key="1">
    <citation type="submission" date="2021-06" db="EMBL/GenBank/DDBJ databases">
        <title>Caerostris darwini draft genome.</title>
        <authorList>
            <person name="Kono N."/>
            <person name="Arakawa K."/>
        </authorList>
    </citation>
    <scope>NUCLEOTIDE SEQUENCE [LARGE SCALE GENOMIC DNA]</scope>
</reference>
<comment type="caution">
    <text evidence="1">The sequence shown here is derived from an EMBL/GenBank/DDBJ whole genome shotgun (WGS) entry which is preliminary data.</text>
</comment>
<protein>
    <recommendedName>
        <fullName evidence="3">Ycf15</fullName>
    </recommendedName>
</protein>
<dbReference type="AlphaFoldDB" id="A0AAV4W887"/>